<dbReference type="InterPro" id="IPR001107">
    <property type="entry name" value="Band_7"/>
</dbReference>
<dbReference type="InterPro" id="IPR036013">
    <property type="entry name" value="Band_7/SPFH_dom_sf"/>
</dbReference>
<dbReference type="SMART" id="SM00244">
    <property type="entry name" value="PHB"/>
    <property type="match status" value="1"/>
</dbReference>
<dbReference type="SUPFAM" id="SSF117892">
    <property type="entry name" value="Band 7/SPFH domain"/>
    <property type="match status" value="1"/>
</dbReference>
<accession>A0ABW4SKH1</accession>
<name>A0ABW4SKH1_9ACTN</name>
<feature type="transmembrane region" description="Helical" evidence="2">
    <location>
        <begin position="18"/>
        <end position="39"/>
    </location>
</feature>
<dbReference type="PANTHER" id="PTHR10264">
    <property type="entry name" value="BAND 7 PROTEIN-RELATED"/>
    <property type="match status" value="1"/>
</dbReference>
<gene>
    <name evidence="4" type="ORF">ACFSKW_00550</name>
</gene>
<evidence type="ECO:0000256" key="1">
    <source>
        <dbReference type="ARBA" id="ARBA00008164"/>
    </source>
</evidence>
<evidence type="ECO:0000259" key="3">
    <source>
        <dbReference type="SMART" id="SM00244"/>
    </source>
</evidence>
<evidence type="ECO:0000313" key="5">
    <source>
        <dbReference type="Proteomes" id="UP001597368"/>
    </source>
</evidence>
<keyword evidence="2" id="KW-0472">Membrane</keyword>
<dbReference type="InterPro" id="IPR001972">
    <property type="entry name" value="Stomatin_HflK_fam"/>
</dbReference>
<protein>
    <submittedName>
        <fullName evidence="4">SPFH domain-containing protein</fullName>
    </submittedName>
</protein>
<reference evidence="5" key="1">
    <citation type="journal article" date="2019" name="Int. J. Syst. Evol. Microbiol.">
        <title>The Global Catalogue of Microorganisms (GCM) 10K type strain sequencing project: providing services to taxonomists for standard genome sequencing and annotation.</title>
        <authorList>
            <consortium name="The Broad Institute Genomics Platform"/>
            <consortium name="The Broad Institute Genome Sequencing Center for Infectious Disease"/>
            <person name="Wu L."/>
            <person name="Ma J."/>
        </authorList>
    </citation>
    <scope>NUCLEOTIDE SEQUENCE [LARGE SCALE GENOMIC DNA]</scope>
    <source>
        <strain evidence="5">ICMP 6774ER</strain>
    </source>
</reference>
<proteinExistence type="inferred from homology"/>
<feature type="domain" description="Band 7" evidence="3">
    <location>
        <begin position="34"/>
        <end position="193"/>
    </location>
</feature>
<keyword evidence="2" id="KW-0812">Transmembrane</keyword>
<dbReference type="Proteomes" id="UP001597368">
    <property type="component" value="Unassembled WGS sequence"/>
</dbReference>
<dbReference type="RefSeq" id="WP_379567920.1">
    <property type="nucleotide sequence ID" value="NZ_JBHUFV010000003.1"/>
</dbReference>
<dbReference type="Gene3D" id="3.30.479.30">
    <property type="entry name" value="Band 7 domain"/>
    <property type="match status" value="1"/>
</dbReference>
<comment type="caution">
    <text evidence="4">The sequence shown here is derived from an EMBL/GenBank/DDBJ whole genome shotgun (WGS) entry which is preliminary data.</text>
</comment>
<organism evidence="4 5">
    <name type="scientific">Nonomuraea mangrovi</name>
    <dbReference type="NCBI Taxonomy" id="2316207"/>
    <lineage>
        <taxon>Bacteria</taxon>
        <taxon>Bacillati</taxon>
        <taxon>Actinomycetota</taxon>
        <taxon>Actinomycetes</taxon>
        <taxon>Streptosporangiales</taxon>
        <taxon>Streptosporangiaceae</taxon>
        <taxon>Nonomuraea</taxon>
    </lineage>
</organism>
<dbReference type="EMBL" id="JBHUFV010000003">
    <property type="protein sequence ID" value="MFD1929956.1"/>
    <property type="molecule type" value="Genomic_DNA"/>
</dbReference>
<dbReference type="InterPro" id="IPR043202">
    <property type="entry name" value="Band-7_stomatin-like"/>
</dbReference>
<dbReference type="PRINTS" id="PR00721">
    <property type="entry name" value="STOMATIN"/>
</dbReference>
<sequence length="207" mass="21994">MASIAAGLPATALSQEPAVWAVTAGLMLAAFAVMVLRGVPAGRLLVVFRFGRVVAVKDAGLAVVIPGVHRVVPVPAGSAYLDLLWLEAVTRDGVAVTVNCAALASVRDPVAYALSQDPPNSALITIAETEIRRYVGEHDLLDLSELSGDERRELSAAISDRTGAWGAEITLIDFSRVEIRLRKDLARWAEGFAARARQASRQGGWTP</sequence>
<evidence type="ECO:0000256" key="2">
    <source>
        <dbReference type="SAM" id="Phobius"/>
    </source>
</evidence>
<dbReference type="Pfam" id="PF01145">
    <property type="entry name" value="Band_7"/>
    <property type="match status" value="1"/>
</dbReference>
<comment type="similarity">
    <text evidence="1">Belongs to the band 7/mec-2 family.</text>
</comment>
<dbReference type="PANTHER" id="PTHR10264:SF19">
    <property type="entry name" value="AT06885P-RELATED"/>
    <property type="match status" value="1"/>
</dbReference>
<evidence type="ECO:0000313" key="4">
    <source>
        <dbReference type="EMBL" id="MFD1929956.1"/>
    </source>
</evidence>
<keyword evidence="5" id="KW-1185">Reference proteome</keyword>
<keyword evidence="2" id="KW-1133">Transmembrane helix</keyword>